<feature type="compositionally biased region" description="Polar residues" evidence="2">
    <location>
        <begin position="72"/>
        <end position="83"/>
    </location>
</feature>
<feature type="coiled-coil region" evidence="1">
    <location>
        <begin position="4"/>
        <end position="31"/>
    </location>
</feature>
<comment type="caution">
    <text evidence="3">The sequence shown here is derived from an EMBL/GenBank/DDBJ whole genome shotgun (WGS) entry which is preliminary data.</text>
</comment>
<dbReference type="RefSeq" id="XP_037188419.1">
    <property type="nucleotide sequence ID" value="XM_037341607.1"/>
</dbReference>
<evidence type="ECO:0000256" key="2">
    <source>
        <dbReference type="SAM" id="MobiDB-lite"/>
    </source>
</evidence>
<organism evidence="3 4">
    <name type="scientific">Botrytis fragariae</name>
    <dbReference type="NCBI Taxonomy" id="1964551"/>
    <lineage>
        <taxon>Eukaryota</taxon>
        <taxon>Fungi</taxon>
        <taxon>Dikarya</taxon>
        <taxon>Ascomycota</taxon>
        <taxon>Pezizomycotina</taxon>
        <taxon>Leotiomycetes</taxon>
        <taxon>Helotiales</taxon>
        <taxon>Sclerotiniaceae</taxon>
        <taxon>Botrytis</taxon>
    </lineage>
</organism>
<dbReference type="AlphaFoldDB" id="A0A8H6ALI3"/>
<accession>A0A8H6ALI3</accession>
<dbReference type="EMBL" id="JABFCT010000017">
    <property type="protein sequence ID" value="KAF5869470.1"/>
    <property type="molecule type" value="Genomic_DNA"/>
</dbReference>
<evidence type="ECO:0000256" key="1">
    <source>
        <dbReference type="SAM" id="Coils"/>
    </source>
</evidence>
<dbReference type="Proteomes" id="UP000531561">
    <property type="component" value="Unassembled WGS sequence"/>
</dbReference>
<dbReference type="GeneID" id="59265299"/>
<dbReference type="OrthoDB" id="3551189at2759"/>
<keyword evidence="1" id="KW-0175">Coiled coil</keyword>
<proteinExistence type="predicted"/>
<protein>
    <submittedName>
        <fullName evidence="3">Uncharacterized protein</fullName>
    </submittedName>
</protein>
<feature type="compositionally biased region" description="Basic residues" evidence="2">
    <location>
        <begin position="87"/>
        <end position="102"/>
    </location>
</feature>
<feature type="region of interest" description="Disordered" evidence="2">
    <location>
        <begin position="67"/>
        <end position="103"/>
    </location>
</feature>
<evidence type="ECO:0000313" key="3">
    <source>
        <dbReference type="EMBL" id="KAF5869470.1"/>
    </source>
</evidence>
<reference evidence="3 4" key="1">
    <citation type="journal article" date="2020" name="Phytopathology">
        <title>A high-quality genome resource of Botrytis fragariae, a new and rapidly spreading fungal pathogen causing strawberry gray mold in the U.S.A.</title>
        <authorList>
            <person name="Wu Y."/>
            <person name="Saski C.A."/>
            <person name="Schnabel G."/>
            <person name="Xiao S."/>
            <person name="Hu M."/>
        </authorList>
    </citation>
    <scope>NUCLEOTIDE SEQUENCE [LARGE SCALE GENOMIC DNA]</scope>
    <source>
        <strain evidence="3 4">BVB16</strain>
    </source>
</reference>
<name>A0A8H6ALI3_9HELO</name>
<gene>
    <name evidence="3" type="ORF">Bfra_011279</name>
</gene>
<evidence type="ECO:0000313" key="4">
    <source>
        <dbReference type="Proteomes" id="UP000531561"/>
    </source>
</evidence>
<keyword evidence="4" id="KW-1185">Reference proteome</keyword>
<sequence length="309" mass="32898">MSTMDDELMSLEELERLMDEQEVNNTMATSASTTIIPSTVAIIATATASKNISEASNEKNSGAILLKEPDADQQTLPLSTTTPGAKMSKRSGTRARKRKAKSAQKLSKISVYITENREAHQCYSMERVPWTGQQDKEHNASYFDDASLAKQAVSLSFDESEGSAAISFPATSMANSLNTLPTKPVILYSSSEQPSAKPFAPTTLGRGKFASPSHFSAQLANSSSVATRVQGDPREVITISFQNTGALSSGLKDLNAAKEASAGGMVISINGPIGENQVEISGPIGSNIRGFVKRTCPRLSGKQIKAAFK</sequence>